<name>S4PD84_9NEOP</name>
<sequence>MFDLFMSQKISIVYSFSLCVAFTKWVVPTTEVRHYFSPKRIQNFYDCTAACTCQKIILNWAKHKLGTKILL</sequence>
<dbReference type="AlphaFoldDB" id="S4PD84"/>
<protein>
    <submittedName>
        <fullName evidence="1">Uncharacterized protein</fullName>
    </submittedName>
</protein>
<evidence type="ECO:0000313" key="1">
    <source>
        <dbReference type="EMBL" id="JAA84950.1"/>
    </source>
</evidence>
<reference evidence="1" key="1">
    <citation type="journal article" date="2013" name="BMC Genomics">
        <title>Unscrambling butterfly oogenesis.</title>
        <authorList>
            <person name="Carter J.M."/>
            <person name="Baker S.C."/>
            <person name="Pink R."/>
            <person name="Carter D.R."/>
            <person name="Collins A."/>
            <person name="Tomlin J."/>
            <person name="Gibbs M."/>
            <person name="Breuker C.J."/>
        </authorList>
    </citation>
    <scope>NUCLEOTIDE SEQUENCE</scope>
    <source>
        <tissue evidence="1">Ovary</tissue>
    </source>
</reference>
<accession>S4PD84</accession>
<dbReference type="EMBL" id="GAIX01007610">
    <property type="protein sequence ID" value="JAA84950.1"/>
    <property type="molecule type" value="Transcribed_RNA"/>
</dbReference>
<proteinExistence type="predicted"/>
<reference evidence="1" key="2">
    <citation type="submission" date="2013-05" db="EMBL/GenBank/DDBJ databases">
        <authorList>
            <person name="Carter J.-M."/>
            <person name="Baker S.C."/>
            <person name="Pink R."/>
            <person name="Carter D.R.F."/>
            <person name="Collins A."/>
            <person name="Tomlin J."/>
            <person name="Gibbs M."/>
            <person name="Breuker C.J."/>
        </authorList>
    </citation>
    <scope>NUCLEOTIDE SEQUENCE</scope>
    <source>
        <tissue evidence="1">Ovary</tissue>
    </source>
</reference>
<organism evidence="1">
    <name type="scientific">Pararge aegeria</name>
    <name type="common">speckled wood butterfly</name>
    <dbReference type="NCBI Taxonomy" id="116150"/>
    <lineage>
        <taxon>Eukaryota</taxon>
        <taxon>Metazoa</taxon>
        <taxon>Ecdysozoa</taxon>
        <taxon>Arthropoda</taxon>
        <taxon>Hexapoda</taxon>
        <taxon>Insecta</taxon>
        <taxon>Pterygota</taxon>
        <taxon>Neoptera</taxon>
        <taxon>Endopterygota</taxon>
        <taxon>Lepidoptera</taxon>
        <taxon>Glossata</taxon>
        <taxon>Ditrysia</taxon>
        <taxon>Papilionoidea</taxon>
        <taxon>Nymphalidae</taxon>
        <taxon>Satyrinae</taxon>
        <taxon>Satyrini</taxon>
        <taxon>Parargina</taxon>
        <taxon>Pararge</taxon>
    </lineage>
</organism>